<sequence>MPLRISLRFVVDLLVNRLDELSQYLIDQGLSPPPMFNENEIALKNALETLGLGHVQLALEMIETKDRQLAHFSLAGTTQALLEDTEGAGLEIDLSELNTNMDILARPLGTDGYEEIHQPISRTRLTLPEMADDSLPHLFEDELVDLGRLSDLGRETSPKDSSLADFPEFSPSIQSNKQQPNDLPELESPNRFPRTTDTASSGDELKQNTNSNEDMEDIVHRLSDRMGSLQIGSDGQVRYYGPTSHFNLLRMPTPDKLTIHRNVRKDGQDYLYRMGIGKSVPPDLEAHLINLFLHGTILHSMWCCLGAAFEPRYHPNFITYPKSVSDFFADRAKTLLDIELDSPCLATVQAMVVLSGHDIGCKRDARGWLYSGMAMRLAFDLGLHLDMSPYVSDGSISAAEAELRRKVFWGAYTLDQHWGFLLGRPFRINMEDVTVDKPGRDPRWDQAQRWTPYGLPYPVSSATDSPIVNPVTALSQYRISLCEIMTPLGHVLYGSSKISKHDLQSLNARTTQRLLQWKANLPKPLQVDLDNSSIPYLPHVLLLHMHYHQAIIHAHRPWISKSSIQPQPAQGPGHNHARKMCVESATAIAKLLHLYELRYTFRRMNIQAVAITCSAALILMFATILNRDFTHDHETVAHLSLCFRALEEFGLSWESAKRAQSFLLHMQGLWETRVRPYRSAKRAMPEAHDKSRAQSPQTKRSRTSPEPGSGGTDIPGNDSIAQELHENDNSLVDCDSEDFDWLWAASMGAVPPSG</sequence>
<dbReference type="PANTHER" id="PTHR31313">
    <property type="entry name" value="TY1 ENHANCER ACTIVATOR"/>
    <property type="match status" value="1"/>
</dbReference>
<feature type="compositionally biased region" description="Basic and acidic residues" evidence="7">
    <location>
        <begin position="683"/>
        <end position="692"/>
    </location>
</feature>
<dbReference type="AlphaFoldDB" id="A0AAD6G4M8"/>
<keyword evidence="8" id="KW-0812">Transmembrane</keyword>
<feature type="domain" description="Xylanolytic transcriptional activator regulatory" evidence="9">
    <location>
        <begin position="367"/>
        <end position="444"/>
    </location>
</feature>
<keyword evidence="11" id="KW-1185">Reference proteome</keyword>
<proteinExistence type="predicted"/>
<keyword evidence="6" id="KW-0539">Nucleus</keyword>
<dbReference type="RefSeq" id="XP_056767315.1">
    <property type="nucleotide sequence ID" value="XM_056908697.1"/>
</dbReference>
<evidence type="ECO:0000256" key="5">
    <source>
        <dbReference type="ARBA" id="ARBA00023163"/>
    </source>
</evidence>
<evidence type="ECO:0000256" key="8">
    <source>
        <dbReference type="SAM" id="Phobius"/>
    </source>
</evidence>
<dbReference type="GO" id="GO:0008270">
    <property type="term" value="F:zinc ion binding"/>
    <property type="evidence" value="ECO:0007669"/>
    <property type="project" value="InterPro"/>
</dbReference>
<name>A0AAD6G4M8_9EURO</name>
<organism evidence="10 11">
    <name type="scientific">Penicillium daleae</name>
    <dbReference type="NCBI Taxonomy" id="63821"/>
    <lineage>
        <taxon>Eukaryota</taxon>
        <taxon>Fungi</taxon>
        <taxon>Dikarya</taxon>
        <taxon>Ascomycota</taxon>
        <taxon>Pezizomycotina</taxon>
        <taxon>Eurotiomycetes</taxon>
        <taxon>Eurotiomycetidae</taxon>
        <taxon>Eurotiales</taxon>
        <taxon>Aspergillaceae</taxon>
        <taxon>Penicillium</taxon>
    </lineage>
</organism>
<feature type="compositionally biased region" description="Polar residues" evidence="7">
    <location>
        <begin position="193"/>
        <end position="212"/>
    </location>
</feature>
<evidence type="ECO:0000256" key="7">
    <source>
        <dbReference type="SAM" id="MobiDB-lite"/>
    </source>
</evidence>
<keyword evidence="2" id="KW-0862">Zinc</keyword>
<dbReference type="SMART" id="SM00906">
    <property type="entry name" value="Fungal_trans"/>
    <property type="match status" value="1"/>
</dbReference>
<protein>
    <recommendedName>
        <fullName evidence="9">Xylanolytic transcriptional activator regulatory domain-containing protein</fullName>
    </recommendedName>
</protein>
<evidence type="ECO:0000313" key="10">
    <source>
        <dbReference type="EMBL" id="KAJ5454359.1"/>
    </source>
</evidence>
<keyword evidence="5" id="KW-0804">Transcription</keyword>
<dbReference type="PANTHER" id="PTHR31313:SF77">
    <property type="entry name" value="ZN(II)2CYS6 TRANSCRIPTION FACTOR (EUROFUNG)"/>
    <property type="match status" value="1"/>
</dbReference>
<feature type="compositionally biased region" description="Polar residues" evidence="7">
    <location>
        <begin position="171"/>
        <end position="181"/>
    </location>
</feature>
<accession>A0AAD6G4M8</accession>
<dbReference type="GO" id="GO:0003677">
    <property type="term" value="F:DNA binding"/>
    <property type="evidence" value="ECO:0007669"/>
    <property type="project" value="UniProtKB-KW"/>
</dbReference>
<keyword evidence="4" id="KW-0238">DNA-binding</keyword>
<dbReference type="InterPro" id="IPR051615">
    <property type="entry name" value="Transcr_Regulatory_Elem"/>
</dbReference>
<reference evidence="10" key="2">
    <citation type="journal article" date="2023" name="IMA Fungus">
        <title>Comparative genomic study of the Penicillium genus elucidates a diverse pangenome and 15 lateral gene transfer events.</title>
        <authorList>
            <person name="Petersen C."/>
            <person name="Sorensen T."/>
            <person name="Nielsen M.R."/>
            <person name="Sondergaard T.E."/>
            <person name="Sorensen J.L."/>
            <person name="Fitzpatrick D.A."/>
            <person name="Frisvad J.C."/>
            <person name="Nielsen K.L."/>
        </authorList>
    </citation>
    <scope>NUCLEOTIDE SEQUENCE</scope>
    <source>
        <strain evidence="10">IBT 16125</strain>
    </source>
</reference>
<dbReference type="GeneID" id="81598940"/>
<dbReference type="CDD" id="cd12148">
    <property type="entry name" value="fungal_TF_MHR"/>
    <property type="match status" value="1"/>
</dbReference>
<dbReference type="GO" id="GO:0006351">
    <property type="term" value="P:DNA-templated transcription"/>
    <property type="evidence" value="ECO:0007669"/>
    <property type="project" value="InterPro"/>
</dbReference>
<comment type="caution">
    <text evidence="10">The sequence shown here is derived from an EMBL/GenBank/DDBJ whole genome shotgun (WGS) entry which is preliminary data.</text>
</comment>
<reference evidence="10" key="1">
    <citation type="submission" date="2022-12" db="EMBL/GenBank/DDBJ databases">
        <authorList>
            <person name="Petersen C."/>
        </authorList>
    </citation>
    <scope>NUCLEOTIDE SEQUENCE</scope>
    <source>
        <strain evidence="10">IBT 16125</strain>
    </source>
</reference>
<evidence type="ECO:0000313" key="11">
    <source>
        <dbReference type="Proteomes" id="UP001213681"/>
    </source>
</evidence>
<dbReference type="InterPro" id="IPR007219">
    <property type="entry name" value="XnlR_reg_dom"/>
</dbReference>
<keyword evidence="1" id="KW-0479">Metal-binding</keyword>
<keyword evidence="8" id="KW-0472">Membrane</keyword>
<feature type="transmembrane region" description="Helical" evidence="8">
    <location>
        <begin position="606"/>
        <end position="625"/>
    </location>
</feature>
<evidence type="ECO:0000256" key="4">
    <source>
        <dbReference type="ARBA" id="ARBA00023125"/>
    </source>
</evidence>
<keyword evidence="8" id="KW-1133">Transmembrane helix</keyword>
<evidence type="ECO:0000256" key="1">
    <source>
        <dbReference type="ARBA" id="ARBA00022723"/>
    </source>
</evidence>
<gene>
    <name evidence="10" type="ORF">N7458_005315</name>
</gene>
<dbReference type="Pfam" id="PF04082">
    <property type="entry name" value="Fungal_trans"/>
    <property type="match status" value="1"/>
</dbReference>
<keyword evidence="3" id="KW-0805">Transcription regulation</keyword>
<dbReference type="EMBL" id="JAPVEA010000005">
    <property type="protein sequence ID" value="KAJ5454359.1"/>
    <property type="molecule type" value="Genomic_DNA"/>
</dbReference>
<feature type="region of interest" description="Disordered" evidence="7">
    <location>
        <begin position="151"/>
        <end position="213"/>
    </location>
</feature>
<evidence type="ECO:0000256" key="2">
    <source>
        <dbReference type="ARBA" id="ARBA00022833"/>
    </source>
</evidence>
<evidence type="ECO:0000259" key="9">
    <source>
        <dbReference type="SMART" id="SM00906"/>
    </source>
</evidence>
<evidence type="ECO:0000256" key="6">
    <source>
        <dbReference type="ARBA" id="ARBA00023242"/>
    </source>
</evidence>
<dbReference type="Proteomes" id="UP001213681">
    <property type="component" value="Unassembled WGS sequence"/>
</dbReference>
<evidence type="ECO:0000256" key="3">
    <source>
        <dbReference type="ARBA" id="ARBA00023015"/>
    </source>
</evidence>
<feature type="region of interest" description="Disordered" evidence="7">
    <location>
        <begin position="680"/>
        <end position="732"/>
    </location>
</feature>